<dbReference type="HOGENOM" id="CLU_069130_0_0_7"/>
<dbReference type="Proteomes" id="UP000000739">
    <property type="component" value="Chromosome"/>
</dbReference>
<evidence type="ECO:0008006" key="3">
    <source>
        <dbReference type="Google" id="ProtNLM"/>
    </source>
</evidence>
<protein>
    <recommendedName>
        <fullName evidence="3">DNA repair photolyase-like protein</fullName>
    </recommendedName>
</protein>
<dbReference type="KEGG" id="dal:Dalk_4282"/>
<keyword evidence="2" id="KW-1185">Reference proteome</keyword>
<dbReference type="AlphaFoldDB" id="B8FMC4"/>
<organism evidence="1 2">
    <name type="scientific">Desulfatibacillum aliphaticivorans</name>
    <dbReference type="NCBI Taxonomy" id="218208"/>
    <lineage>
        <taxon>Bacteria</taxon>
        <taxon>Pseudomonadati</taxon>
        <taxon>Thermodesulfobacteriota</taxon>
        <taxon>Desulfobacteria</taxon>
        <taxon>Desulfobacterales</taxon>
        <taxon>Desulfatibacillaceae</taxon>
        <taxon>Desulfatibacillum</taxon>
    </lineage>
</organism>
<dbReference type="EMBL" id="CP001322">
    <property type="protein sequence ID" value="ACL05962.1"/>
    <property type="molecule type" value="Genomic_DNA"/>
</dbReference>
<sequence>MKKHFKTVISASRRTDIPAFYMDWFMAGVKQGFFEVQNPFSKIMHKVPADNEAVHSIVFWSKDYSPFLRGGYGTALIDTGYHLFFLFTINSESPILEPRTPPLANRLAALKKLAEQFGPEAVTWRFDPICHFATEQGPQNNLGDFVAIADAAAACGVARCVTSFVDVYRKLVTRTKVLKNFSFAPPGPERQAEILLRMQTVLQDRGITLYTCCENRLEGILPKDCGILPHACINHDLLEKLYGPGLSKKQDKGQRASQGCRCMESRDIGSYSLHPCRHSCLYCYANPEGY</sequence>
<proteinExistence type="predicted"/>
<dbReference type="eggNOG" id="COG1533">
    <property type="taxonomic scope" value="Bacteria"/>
</dbReference>
<dbReference type="RefSeq" id="WP_015949009.1">
    <property type="nucleotide sequence ID" value="NC_011768.1"/>
</dbReference>
<evidence type="ECO:0000313" key="1">
    <source>
        <dbReference type="EMBL" id="ACL05962.1"/>
    </source>
</evidence>
<dbReference type="Gene3D" id="3.80.30.30">
    <property type="match status" value="1"/>
</dbReference>
<name>B8FMC4_DESAL</name>
<reference evidence="1 2" key="1">
    <citation type="journal article" date="2012" name="Environ. Microbiol.">
        <title>The genome sequence of Desulfatibacillum alkenivorans AK-01: a blueprint for anaerobic alkane oxidation.</title>
        <authorList>
            <person name="Callaghan A.V."/>
            <person name="Morris B.E."/>
            <person name="Pereira I.A."/>
            <person name="McInerney M.J."/>
            <person name="Austin R.N."/>
            <person name="Groves J.T."/>
            <person name="Kukor J.J."/>
            <person name="Suflita J.M."/>
            <person name="Young L.Y."/>
            <person name="Zylstra G.J."/>
            <person name="Wawrik B."/>
        </authorList>
    </citation>
    <scope>NUCLEOTIDE SEQUENCE [LARGE SCALE GENOMIC DNA]</scope>
    <source>
        <strain evidence="1 2">AK-01</strain>
    </source>
</reference>
<dbReference type="InterPro" id="IPR014998">
    <property type="entry name" value="DUF1848"/>
</dbReference>
<gene>
    <name evidence="1" type="ordered locus">Dalk_4282</name>
</gene>
<dbReference type="Pfam" id="PF08902">
    <property type="entry name" value="DUF1848"/>
    <property type="match status" value="1"/>
</dbReference>
<accession>B8FMC4</accession>
<evidence type="ECO:0000313" key="2">
    <source>
        <dbReference type="Proteomes" id="UP000000739"/>
    </source>
</evidence>